<comment type="caution">
    <text evidence="1">The sequence shown here is derived from an EMBL/GenBank/DDBJ whole genome shotgun (WGS) entry which is preliminary data.</text>
</comment>
<organism evidence="1 2">
    <name type="scientific">Porites evermanni</name>
    <dbReference type="NCBI Taxonomy" id="104178"/>
    <lineage>
        <taxon>Eukaryota</taxon>
        <taxon>Metazoa</taxon>
        <taxon>Cnidaria</taxon>
        <taxon>Anthozoa</taxon>
        <taxon>Hexacorallia</taxon>
        <taxon>Scleractinia</taxon>
        <taxon>Fungiina</taxon>
        <taxon>Poritidae</taxon>
        <taxon>Porites</taxon>
    </lineage>
</organism>
<evidence type="ECO:0000313" key="1">
    <source>
        <dbReference type="EMBL" id="CAH3174209.1"/>
    </source>
</evidence>
<evidence type="ECO:0000313" key="2">
    <source>
        <dbReference type="Proteomes" id="UP001159427"/>
    </source>
</evidence>
<accession>A0ABN8R4U0</accession>
<dbReference type="Proteomes" id="UP001159427">
    <property type="component" value="Unassembled WGS sequence"/>
</dbReference>
<keyword evidence="2" id="KW-1185">Reference proteome</keyword>
<name>A0ABN8R4U0_9CNID</name>
<gene>
    <name evidence="1" type="ORF">PEVE_00009441</name>
</gene>
<protein>
    <recommendedName>
        <fullName evidence="3">Sodefrin-like factor beta</fullName>
    </recommendedName>
</protein>
<sequence length="151" mass="16842">CTYCSSEKACVTFSLVNDTLNNKCEDQDWYFKQCSGEFFCFSLEKASLSTVFAATMACTYCSSEKACVTFSLVNDTLNNKCEDQDWYFKQCSGKFFCEYHGLLGGVKNPITQSAASRIQSATARLYGGVTKGSFSSRAQSTADRRAYWGIY</sequence>
<reference evidence="1 2" key="1">
    <citation type="submission" date="2022-05" db="EMBL/GenBank/DDBJ databases">
        <authorList>
            <consortium name="Genoscope - CEA"/>
            <person name="William W."/>
        </authorList>
    </citation>
    <scope>NUCLEOTIDE SEQUENCE [LARGE SCALE GENOMIC DNA]</scope>
</reference>
<dbReference type="EMBL" id="CALNXI010001652">
    <property type="protein sequence ID" value="CAH3174209.1"/>
    <property type="molecule type" value="Genomic_DNA"/>
</dbReference>
<proteinExistence type="predicted"/>
<evidence type="ECO:0008006" key="3">
    <source>
        <dbReference type="Google" id="ProtNLM"/>
    </source>
</evidence>
<feature type="non-terminal residue" evidence="1">
    <location>
        <position position="1"/>
    </location>
</feature>